<proteinExistence type="predicted"/>
<sequence length="222" mass="23725">MPRDASGNYSLPAGNPVVAGTVITPTWANPTMGDLGNEMTDSLSRSGKGGMLNPLLIPNGDSNLPALSWINEPTTGLYRAAANDIRYAVGALFVAQWRPRVNGSFLVSDIGGTLKKSGFRNPTRVVIDANKTLAQADENTYQRINLDALDITVPTLEAFTELKIDTWLFSATTLIQDVGITMRWMDGAGGLLTGNRSISAGSIVTLYWETATTLVLYGNGIS</sequence>
<protein>
    <submittedName>
        <fullName evidence="1">Uncharacterized protein</fullName>
    </submittedName>
</protein>
<organism evidence="1">
    <name type="scientific">marine sediment metagenome</name>
    <dbReference type="NCBI Taxonomy" id="412755"/>
    <lineage>
        <taxon>unclassified sequences</taxon>
        <taxon>metagenomes</taxon>
        <taxon>ecological metagenomes</taxon>
    </lineage>
</organism>
<dbReference type="EMBL" id="BARS01004076">
    <property type="protein sequence ID" value="GAF72645.1"/>
    <property type="molecule type" value="Genomic_DNA"/>
</dbReference>
<evidence type="ECO:0000313" key="1">
    <source>
        <dbReference type="EMBL" id="GAF72645.1"/>
    </source>
</evidence>
<accession>X0T997</accession>
<comment type="caution">
    <text evidence="1">The sequence shown here is derived from an EMBL/GenBank/DDBJ whole genome shotgun (WGS) entry which is preliminary data.</text>
</comment>
<name>X0T997_9ZZZZ</name>
<reference evidence="1" key="1">
    <citation type="journal article" date="2014" name="Front. Microbiol.">
        <title>High frequency of phylogenetically diverse reductive dehalogenase-homologous genes in deep subseafloor sedimentary metagenomes.</title>
        <authorList>
            <person name="Kawai M."/>
            <person name="Futagami T."/>
            <person name="Toyoda A."/>
            <person name="Takaki Y."/>
            <person name="Nishi S."/>
            <person name="Hori S."/>
            <person name="Arai W."/>
            <person name="Tsubouchi T."/>
            <person name="Morono Y."/>
            <person name="Uchiyama I."/>
            <person name="Ito T."/>
            <person name="Fujiyama A."/>
            <person name="Inagaki F."/>
            <person name="Takami H."/>
        </authorList>
    </citation>
    <scope>NUCLEOTIDE SEQUENCE</scope>
    <source>
        <strain evidence="1">Expedition CK06-06</strain>
    </source>
</reference>
<dbReference type="AlphaFoldDB" id="X0T997"/>
<gene>
    <name evidence="1" type="ORF">S01H1_07944</name>
</gene>